<sequence length="194" mass="21786">MVRPLAERQKLSDSKADGLTKEEWDEQGKGIPIGSLDGVEGFYHGLAEGDSYGPNYLNKIYMGQKWQCVEFARRYYWLIYGHTLDALGRSGGAIKMYTEGLKDGEMGYSGLTQYLNGSPTKPRKGDLMVFATGSYGHVAVVAEVSDKHVTVAQQNVGIEFTTNFPLKKTIENGKECWIVEPYKNFVPRCWLRKV</sequence>
<feature type="domain" description="Peptidase C51" evidence="2">
    <location>
        <begin position="43"/>
        <end position="179"/>
    </location>
</feature>
<dbReference type="Pfam" id="PF05257">
    <property type="entry name" value="CHAP"/>
    <property type="match status" value="1"/>
</dbReference>
<accession>A0A399ECL1</accession>
<comment type="caution">
    <text evidence="3">The sequence shown here is derived from an EMBL/GenBank/DDBJ whole genome shotgun (WGS) entry which is preliminary data.</text>
</comment>
<dbReference type="PANTHER" id="PTHR30094:SF0">
    <property type="entry name" value="BIFUNCTIONAL GLUTATHIONYLSPERMIDINE SYNTHETASE_AMIDASE-RELATED"/>
    <property type="match status" value="1"/>
</dbReference>
<dbReference type="SUPFAM" id="SSF54001">
    <property type="entry name" value="Cysteine proteinases"/>
    <property type="match status" value="1"/>
</dbReference>
<evidence type="ECO:0000256" key="1">
    <source>
        <dbReference type="SAM" id="MobiDB-lite"/>
    </source>
</evidence>
<name>A0A399ECL1_9DEIN</name>
<dbReference type="PANTHER" id="PTHR30094">
    <property type="entry name" value="BIFUNCTIONAL GLUTATHIONYLSPERMIDINE SYNTHETASE/AMIDASE-RELATED"/>
    <property type="match status" value="1"/>
</dbReference>
<evidence type="ECO:0000313" key="4">
    <source>
        <dbReference type="Proteomes" id="UP000265715"/>
    </source>
</evidence>
<dbReference type="InterPro" id="IPR007921">
    <property type="entry name" value="CHAP_dom"/>
</dbReference>
<evidence type="ECO:0000313" key="3">
    <source>
        <dbReference type="EMBL" id="RIH80700.1"/>
    </source>
</evidence>
<dbReference type="Gene3D" id="3.90.1720.10">
    <property type="entry name" value="endopeptidase domain like (from Nostoc punctiforme)"/>
    <property type="match status" value="1"/>
</dbReference>
<proteinExistence type="predicted"/>
<dbReference type="EMBL" id="QXDL01000221">
    <property type="protein sequence ID" value="RIH80700.1"/>
    <property type="molecule type" value="Genomic_DNA"/>
</dbReference>
<gene>
    <name evidence="3" type="primary">gss</name>
    <name evidence="3" type="ORF">Mterra_03482</name>
</gene>
<evidence type="ECO:0000259" key="2">
    <source>
        <dbReference type="PROSITE" id="PS50911"/>
    </source>
</evidence>
<dbReference type="InterPro" id="IPR038765">
    <property type="entry name" value="Papain-like_cys_pep_sf"/>
</dbReference>
<dbReference type="InterPro" id="IPR051705">
    <property type="entry name" value="Gsp_Synthetase/Amidase"/>
</dbReference>
<dbReference type="PROSITE" id="PS50911">
    <property type="entry name" value="CHAP"/>
    <property type="match status" value="1"/>
</dbReference>
<dbReference type="Proteomes" id="UP000265715">
    <property type="component" value="Unassembled WGS sequence"/>
</dbReference>
<dbReference type="AlphaFoldDB" id="A0A399ECL1"/>
<organism evidence="3 4">
    <name type="scientific">Calidithermus terrae</name>
    <dbReference type="NCBI Taxonomy" id="1408545"/>
    <lineage>
        <taxon>Bacteria</taxon>
        <taxon>Thermotogati</taxon>
        <taxon>Deinococcota</taxon>
        <taxon>Deinococci</taxon>
        <taxon>Thermales</taxon>
        <taxon>Thermaceae</taxon>
        <taxon>Calidithermus</taxon>
    </lineage>
</organism>
<dbReference type="GO" id="GO:0016874">
    <property type="term" value="F:ligase activity"/>
    <property type="evidence" value="ECO:0007669"/>
    <property type="project" value="TreeGrafter"/>
</dbReference>
<protein>
    <submittedName>
        <fullName evidence="3">Bifunctional glutathionylspermidine synthetase/amidase</fullName>
    </submittedName>
</protein>
<feature type="region of interest" description="Disordered" evidence="1">
    <location>
        <begin position="1"/>
        <end position="24"/>
    </location>
</feature>
<keyword evidence="4" id="KW-1185">Reference proteome</keyword>
<reference evidence="3 4" key="1">
    <citation type="submission" date="2018-08" db="EMBL/GenBank/DDBJ databases">
        <title>Meiothermus terrae DSM 26712 genome sequencing project.</title>
        <authorList>
            <person name="Da Costa M.S."/>
            <person name="Albuquerque L."/>
            <person name="Raposo P."/>
            <person name="Froufe H.J.C."/>
            <person name="Barroso C.S."/>
            <person name="Egas C."/>
        </authorList>
    </citation>
    <scope>NUCLEOTIDE SEQUENCE [LARGE SCALE GENOMIC DNA]</scope>
    <source>
        <strain evidence="3 4">DSM 26712</strain>
    </source>
</reference>